<dbReference type="HOGENOM" id="CLU_1136339_0_0_12"/>
<feature type="domain" description="DUF7666" evidence="1">
    <location>
        <begin position="2"/>
        <end position="102"/>
    </location>
</feature>
<dbReference type="RefSeq" id="WP_014935178.1">
    <property type="nucleotide sequence ID" value="NC_018607.1"/>
</dbReference>
<organism evidence="2 3">
    <name type="scientific">Brachyspira pilosicoli B2904</name>
    <dbReference type="NCBI Taxonomy" id="1133568"/>
    <lineage>
        <taxon>Bacteria</taxon>
        <taxon>Pseudomonadati</taxon>
        <taxon>Spirochaetota</taxon>
        <taxon>Spirochaetia</taxon>
        <taxon>Brachyspirales</taxon>
        <taxon>Brachyspiraceae</taxon>
        <taxon>Brachyspira</taxon>
    </lineage>
</organism>
<name>J9UPK9_BRAPL</name>
<accession>J9UPK9</accession>
<dbReference type="Proteomes" id="UP000007346">
    <property type="component" value="Chromosome"/>
</dbReference>
<reference evidence="2 3" key="1">
    <citation type="journal article" date="2012" name="BMC Genomics">
        <title>Comparative genomics of Brachyspira pilosicoli strains: genome rearrangements, reductions and correlation of genetic compliment with phenotypic diversity.</title>
        <authorList>
            <person name="Mappley L.J."/>
            <person name="Black M.L."/>
            <person name="Abuoun M."/>
            <person name="Darby A.C."/>
            <person name="Woodward M.J."/>
            <person name="Parkhill J."/>
            <person name="Turner A.K."/>
            <person name="Bellgard M.I."/>
            <person name="La T."/>
            <person name="Phillips N.D."/>
            <person name="La Ragione R.M."/>
            <person name="Hampson D.J."/>
        </authorList>
    </citation>
    <scope>NUCLEOTIDE SEQUENCE [LARGE SCALE GENOMIC DNA]</scope>
    <source>
        <strain evidence="2">B2904</strain>
    </source>
</reference>
<gene>
    <name evidence="2" type="ORF">B2904_orf182</name>
</gene>
<protein>
    <submittedName>
        <fullName evidence="2">Putative pentapeptide repeats (8 copies)</fullName>
    </submittedName>
</protein>
<dbReference type="AlphaFoldDB" id="J9UPK9"/>
<dbReference type="InterPro" id="IPR056083">
    <property type="entry name" value="DUF7666"/>
</dbReference>
<proteinExistence type="predicted"/>
<sequence length="244" mass="28309">MITGYKAFYQDKNGLYCQPCTNGKKYRYKEGEICEINGELKICKNGIHFCENLKDVFDYYPLVQWVKVYKVEILGDVIKKDNKSCTNKLKILEEVTFEEIVNNSNGVNRSFGVNGSDGVNCSFGVLNCKGVSNALFLTDKKETYSIFGTEVSKIRYKEVKTEFYNLLKGWRPTFNNLKSLYLKFGSEWKLTPIQNAEEIQKEEAWKDMPIAAIKYVMSLEEFDKDMFFKITSIDTDFIKEDNNE</sequence>
<dbReference type="EMBL" id="CP003490">
    <property type="protein sequence ID" value="AFR69539.1"/>
    <property type="molecule type" value="Genomic_DNA"/>
</dbReference>
<evidence type="ECO:0000259" key="1">
    <source>
        <dbReference type="Pfam" id="PF24703"/>
    </source>
</evidence>
<evidence type="ECO:0000313" key="2">
    <source>
        <dbReference type="EMBL" id="AFR69539.1"/>
    </source>
</evidence>
<dbReference type="PATRIC" id="fig|1133568.3.peg.181"/>
<evidence type="ECO:0000313" key="3">
    <source>
        <dbReference type="Proteomes" id="UP000007346"/>
    </source>
</evidence>
<dbReference type="Pfam" id="PF24703">
    <property type="entry name" value="DUF7666"/>
    <property type="match status" value="1"/>
</dbReference>
<dbReference type="KEGG" id="bpj:B2904_orf182"/>